<dbReference type="HAMAP" id="MF_02121">
    <property type="entry name" value="ASADH"/>
    <property type="match status" value="1"/>
</dbReference>
<dbReference type="GO" id="GO:0009097">
    <property type="term" value="P:isoleucine biosynthetic process"/>
    <property type="evidence" value="ECO:0007669"/>
    <property type="project" value="UniProtKB-UniRule"/>
</dbReference>
<keyword evidence="7 15" id="KW-0028">Amino-acid biosynthesis</keyword>
<comment type="caution">
    <text evidence="15">Lacks conserved residue(s) required for the propagation of feature annotation.</text>
</comment>
<dbReference type="SUPFAM" id="SSF55347">
    <property type="entry name" value="Glyceraldehyde-3-phosphate dehydrogenase-like, C-terminal domain"/>
    <property type="match status" value="1"/>
</dbReference>
<evidence type="ECO:0000256" key="2">
    <source>
        <dbReference type="ARBA" id="ARBA00005076"/>
    </source>
</evidence>
<dbReference type="GO" id="GO:0009088">
    <property type="term" value="P:threonine biosynthetic process"/>
    <property type="evidence" value="ECO:0007669"/>
    <property type="project" value="UniProtKB-UniRule"/>
</dbReference>
<feature type="active site" description="Acyl-thioester intermediate" evidence="15 16">
    <location>
        <position position="126"/>
    </location>
</feature>
<evidence type="ECO:0000256" key="12">
    <source>
        <dbReference type="ARBA" id="ARBA00023154"/>
    </source>
</evidence>
<dbReference type="SUPFAM" id="SSF51735">
    <property type="entry name" value="NAD(P)-binding Rossmann-fold domains"/>
    <property type="match status" value="1"/>
</dbReference>
<dbReference type="GO" id="GO:0009089">
    <property type="term" value="P:lysine biosynthetic process via diaminopimelate"/>
    <property type="evidence" value="ECO:0007669"/>
    <property type="project" value="UniProtKB-UniRule"/>
</dbReference>
<dbReference type="Gene3D" id="3.40.50.720">
    <property type="entry name" value="NAD(P)-binding Rossmann-like Domain"/>
    <property type="match status" value="1"/>
</dbReference>
<dbReference type="CDD" id="cd18131">
    <property type="entry name" value="ASADH_C_bac_euk_like"/>
    <property type="match status" value="1"/>
</dbReference>
<dbReference type="GO" id="GO:0004073">
    <property type="term" value="F:aspartate-semialdehyde dehydrogenase activity"/>
    <property type="evidence" value="ECO:0007669"/>
    <property type="project" value="UniProtKB-UniRule"/>
</dbReference>
<dbReference type="GO" id="GO:0019877">
    <property type="term" value="P:diaminopimelate biosynthetic process"/>
    <property type="evidence" value="ECO:0007669"/>
    <property type="project" value="UniProtKB-UniRule"/>
</dbReference>
<keyword evidence="12 15" id="KW-0457">Lysine biosynthesis</keyword>
<evidence type="ECO:0000256" key="13">
    <source>
        <dbReference type="ARBA" id="ARBA00023167"/>
    </source>
</evidence>
<dbReference type="InterPro" id="IPR005986">
    <property type="entry name" value="Asp_semialdehyde_DH_beta"/>
</dbReference>
<evidence type="ECO:0000256" key="4">
    <source>
        <dbReference type="ARBA" id="ARBA00010584"/>
    </source>
</evidence>
<dbReference type="CDD" id="cd02316">
    <property type="entry name" value="VcASADH2_like_N"/>
    <property type="match status" value="1"/>
</dbReference>
<evidence type="ECO:0000256" key="10">
    <source>
        <dbReference type="ARBA" id="ARBA00022915"/>
    </source>
</evidence>
<evidence type="ECO:0000256" key="5">
    <source>
        <dbReference type="ARBA" id="ARBA00011738"/>
    </source>
</evidence>
<evidence type="ECO:0000256" key="9">
    <source>
        <dbReference type="ARBA" id="ARBA00022857"/>
    </source>
</evidence>
<feature type="binding site" evidence="15">
    <location>
        <begin position="10"/>
        <end position="13"/>
    </location>
    <ligand>
        <name>NADP(+)</name>
        <dbReference type="ChEBI" id="CHEBI:58349"/>
    </ligand>
</feature>
<evidence type="ECO:0000256" key="6">
    <source>
        <dbReference type="ARBA" id="ARBA00013120"/>
    </source>
</evidence>
<dbReference type="InterPro" id="IPR036291">
    <property type="entry name" value="NAD(P)-bd_dom_sf"/>
</dbReference>
<keyword evidence="13 15" id="KW-0486">Methionine biosynthesis</keyword>
<evidence type="ECO:0000256" key="3">
    <source>
        <dbReference type="ARBA" id="ARBA00005097"/>
    </source>
</evidence>
<dbReference type="UniPathway" id="UPA00051">
    <property type="reaction ID" value="UER00464"/>
</dbReference>
<sequence>MKKVLILGATGLVGQEVLKILEQRNFPVDELYLFASEKSEGLSIWFRERECEVTSEYEGLIGKVDIVFGCLDEPLAREIVPKFREKSVVIDNSPAFRMDPEVPLVVPEINPHKIKDHKGIIANPNCSTIQMLVPLYPLHKKAKIKRIFVATYQSVSGYGKAAIEQLKLEIEYIAAGQPVPKFEDSVFPRQIGANIIPQIGRFNDQGYTSEEMKMLNETRKIFDDNSILVSPTCVRIPVFYGHSEAVSVEFENPISVEEAKEVLKDAPGVVLCEKDEEFPVPIDVAGKDEVFVGRIRKDFAFENGLTMWIVADNIRKGAALNAVQIAELLIKG</sequence>
<dbReference type="EMBL" id="DTOZ01000172">
    <property type="protein sequence ID" value="HGE78726.1"/>
    <property type="molecule type" value="Genomic_DNA"/>
</dbReference>
<dbReference type="AlphaFoldDB" id="A0A7V3RIN3"/>
<dbReference type="PANTHER" id="PTHR46278">
    <property type="entry name" value="DEHYDROGENASE, PUTATIVE-RELATED"/>
    <property type="match status" value="1"/>
</dbReference>
<comment type="catalytic activity">
    <reaction evidence="14 15">
        <text>L-aspartate 4-semialdehyde + phosphate + NADP(+) = 4-phospho-L-aspartate + NADPH + H(+)</text>
        <dbReference type="Rhea" id="RHEA:24284"/>
        <dbReference type="ChEBI" id="CHEBI:15378"/>
        <dbReference type="ChEBI" id="CHEBI:43474"/>
        <dbReference type="ChEBI" id="CHEBI:57535"/>
        <dbReference type="ChEBI" id="CHEBI:57783"/>
        <dbReference type="ChEBI" id="CHEBI:58349"/>
        <dbReference type="ChEBI" id="CHEBI:537519"/>
        <dbReference type="EC" id="1.2.1.11"/>
    </reaction>
</comment>
<dbReference type="GO" id="GO:0046983">
    <property type="term" value="F:protein dimerization activity"/>
    <property type="evidence" value="ECO:0007669"/>
    <property type="project" value="InterPro"/>
</dbReference>
<dbReference type="Gene3D" id="3.30.360.10">
    <property type="entry name" value="Dihydrodipicolinate Reductase, domain 2"/>
    <property type="match status" value="1"/>
</dbReference>
<dbReference type="Pfam" id="PF02774">
    <property type="entry name" value="Semialdhyde_dhC"/>
    <property type="match status" value="1"/>
</dbReference>
<comment type="subunit">
    <text evidence="5 15">Homodimer.</text>
</comment>
<dbReference type="UniPathway" id="UPA00050">
    <property type="reaction ID" value="UER00463"/>
</dbReference>
<feature type="binding site" evidence="15">
    <location>
        <position position="235"/>
    </location>
    <ligand>
        <name>substrate</name>
    </ligand>
</feature>
<dbReference type="InterPro" id="IPR012280">
    <property type="entry name" value="Semialdhyde_DH_dimer_dom"/>
</dbReference>
<evidence type="ECO:0000256" key="7">
    <source>
        <dbReference type="ARBA" id="ARBA00022605"/>
    </source>
</evidence>
<dbReference type="GO" id="GO:0071266">
    <property type="term" value="P:'de novo' L-methionine biosynthetic process"/>
    <property type="evidence" value="ECO:0007669"/>
    <property type="project" value="UniProtKB-UniRule"/>
</dbReference>
<evidence type="ECO:0000259" key="17">
    <source>
        <dbReference type="SMART" id="SM00859"/>
    </source>
</evidence>
<dbReference type="NCBIfam" id="NF011456">
    <property type="entry name" value="PRK14874.1"/>
    <property type="match status" value="1"/>
</dbReference>
<reference evidence="18" key="1">
    <citation type="journal article" date="2020" name="mSystems">
        <title>Genome- and Community-Level Interaction Insights into Carbon Utilization and Element Cycling Functions of Hydrothermarchaeota in Hydrothermal Sediment.</title>
        <authorList>
            <person name="Zhou Z."/>
            <person name="Liu Y."/>
            <person name="Xu W."/>
            <person name="Pan J."/>
            <person name="Luo Z.H."/>
            <person name="Li M."/>
        </authorList>
    </citation>
    <scope>NUCLEOTIDE SEQUENCE [LARGE SCALE GENOMIC DNA]</scope>
    <source>
        <strain evidence="18">SpSt-961</strain>
    </source>
</reference>
<dbReference type="InterPro" id="IPR000319">
    <property type="entry name" value="Asp-semialdehyde_DH_CS"/>
</dbReference>
<dbReference type="Pfam" id="PF01118">
    <property type="entry name" value="Semialdhyde_dh"/>
    <property type="match status" value="1"/>
</dbReference>
<organism evidence="18">
    <name type="scientific">candidate division WOR-3 bacterium</name>
    <dbReference type="NCBI Taxonomy" id="2052148"/>
    <lineage>
        <taxon>Bacteria</taxon>
        <taxon>Bacteria division WOR-3</taxon>
    </lineage>
</organism>
<dbReference type="NCBIfam" id="TIGR01296">
    <property type="entry name" value="asd_B"/>
    <property type="match status" value="1"/>
</dbReference>
<feature type="domain" description="Semialdehyde dehydrogenase NAD-binding" evidence="17">
    <location>
        <begin position="3"/>
        <end position="117"/>
    </location>
</feature>
<keyword evidence="11 15" id="KW-0560">Oxidoreductase</keyword>
<evidence type="ECO:0000256" key="1">
    <source>
        <dbReference type="ARBA" id="ARBA00005021"/>
    </source>
</evidence>
<comment type="caution">
    <text evidence="18">The sequence shown here is derived from an EMBL/GenBank/DDBJ whole genome shotgun (WGS) entry which is preliminary data.</text>
</comment>
<name>A0A7V3RIN3_UNCW3</name>
<evidence type="ECO:0000256" key="15">
    <source>
        <dbReference type="HAMAP-Rule" id="MF_02121"/>
    </source>
</evidence>
<dbReference type="EC" id="1.2.1.11" evidence="6 15"/>
<evidence type="ECO:0000256" key="11">
    <source>
        <dbReference type="ARBA" id="ARBA00023002"/>
    </source>
</evidence>
<keyword evidence="10 15" id="KW-0220">Diaminopimelate biosynthesis</keyword>
<feature type="binding site" evidence="15">
    <location>
        <position position="313"/>
    </location>
    <ligand>
        <name>NADP(+)</name>
        <dbReference type="ChEBI" id="CHEBI:58349"/>
    </ligand>
</feature>
<comment type="pathway">
    <text evidence="2 15">Amino-acid biosynthesis; L-lysine biosynthesis via DAP pathway; (S)-tetrahydrodipicolinate from L-aspartate: step 2/4.</text>
</comment>
<dbReference type="PANTHER" id="PTHR46278:SF2">
    <property type="entry name" value="ASPARTATE-SEMIALDEHYDE DEHYDROGENASE"/>
    <property type="match status" value="1"/>
</dbReference>
<dbReference type="SMART" id="SM00859">
    <property type="entry name" value="Semialdhyde_dh"/>
    <property type="match status" value="1"/>
</dbReference>
<accession>A0A7V3RIN3</accession>
<evidence type="ECO:0000256" key="16">
    <source>
        <dbReference type="PIRSR" id="PIRSR000148-1"/>
    </source>
</evidence>
<dbReference type="GO" id="GO:0051287">
    <property type="term" value="F:NAD binding"/>
    <property type="evidence" value="ECO:0007669"/>
    <property type="project" value="InterPro"/>
</dbReference>
<keyword evidence="9 15" id="KW-0521">NADP</keyword>
<dbReference type="UniPathway" id="UPA00034">
    <property type="reaction ID" value="UER00016"/>
</dbReference>
<evidence type="ECO:0000256" key="14">
    <source>
        <dbReference type="ARBA" id="ARBA00047891"/>
    </source>
</evidence>
<comment type="function">
    <text evidence="15">Catalyzes the NADPH-dependent formation of L-aspartate-semialdehyde (L-ASA) by the reductive dephosphorylation of L-aspartyl-4-phosphate.</text>
</comment>
<keyword evidence="8 15" id="KW-0791">Threonine biosynthesis</keyword>
<protein>
    <recommendedName>
        <fullName evidence="6 15">Aspartate-semialdehyde dehydrogenase</fullName>
        <shortName evidence="15">ASA dehydrogenase</shortName>
        <shortName evidence="15">ASADH</shortName>
        <ecNumber evidence="6 15">1.2.1.11</ecNumber>
    </recommendedName>
    <alternativeName>
        <fullName evidence="15">Aspartate-beta-semialdehyde dehydrogenase</fullName>
    </alternativeName>
</protein>
<dbReference type="PROSITE" id="PS01103">
    <property type="entry name" value="ASD"/>
    <property type="match status" value="1"/>
</dbReference>
<comment type="similarity">
    <text evidence="4 15">Belongs to the aspartate-semialdehyde dehydrogenase family.</text>
</comment>
<evidence type="ECO:0000256" key="8">
    <source>
        <dbReference type="ARBA" id="ARBA00022697"/>
    </source>
</evidence>
<dbReference type="InterPro" id="IPR000534">
    <property type="entry name" value="Semialdehyde_DH_NAD-bd"/>
</dbReference>
<feature type="binding site" evidence="15">
    <location>
        <position position="97"/>
    </location>
    <ligand>
        <name>phosphate</name>
        <dbReference type="ChEBI" id="CHEBI:43474"/>
    </ligand>
</feature>
<feature type="binding site" evidence="15">
    <location>
        <position position="153"/>
    </location>
    <ligand>
        <name>substrate</name>
    </ligand>
</feature>
<comment type="pathway">
    <text evidence="1 15">Amino-acid biosynthesis; L-methionine biosynthesis via de novo pathway; L-homoserine from L-aspartate: step 2/3.</text>
</comment>
<proteinExistence type="inferred from homology"/>
<feature type="active site" description="Proton acceptor" evidence="15 16">
    <location>
        <position position="242"/>
    </location>
</feature>
<evidence type="ECO:0000313" key="18">
    <source>
        <dbReference type="EMBL" id="HGE78726.1"/>
    </source>
</evidence>
<comment type="pathway">
    <text evidence="3 15">Amino-acid biosynthesis; L-threonine biosynthesis; L-threonine from L-aspartate: step 2/5.</text>
</comment>
<dbReference type="PIRSF" id="PIRSF000148">
    <property type="entry name" value="ASA_dh"/>
    <property type="match status" value="1"/>
</dbReference>
<feature type="binding site" evidence="15">
    <location>
        <begin position="38"/>
        <end position="39"/>
    </location>
    <ligand>
        <name>NADP(+)</name>
        <dbReference type="ChEBI" id="CHEBI:58349"/>
    </ligand>
</feature>
<gene>
    <name evidence="15" type="primary">asd</name>
    <name evidence="18" type="ORF">ENX68_07010</name>
</gene>
<dbReference type="InterPro" id="IPR012080">
    <property type="entry name" value="Asp_semialdehyde_DH"/>
</dbReference>
<dbReference type="GO" id="GO:0050661">
    <property type="term" value="F:NADP binding"/>
    <property type="evidence" value="ECO:0007669"/>
    <property type="project" value="UniProtKB-UniRule"/>
</dbReference>
<feature type="binding site" evidence="15">
    <location>
        <begin position="156"/>
        <end position="157"/>
    </location>
    <ligand>
        <name>NADP(+)</name>
        <dbReference type="ChEBI" id="CHEBI:58349"/>
    </ligand>
</feature>